<evidence type="ECO:0000259" key="2">
    <source>
        <dbReference type="Pfam" id="PF02470"/>
    </source>
</evidence>
<feature type="transmembrane region" description="Helical" evidence="1">
    <location>
        <begin position="7"/>
        <end position="28"/>
    </location>
</feature>
<dbReference type="EMBL" id="BMZH01000001">
    <property type="protein sequence ID" value="GHA83110.1"/>
    <property type="molecule type" value="Genomic_DNA"/>
</dbReference>
<dbReference type="Proteomes" id="UP000634004">
    <property type="component" value="Unassembled WGS sequence"/>
</dbReference>
<evidence type="ECO:0000256" key="1">
    <source>
        <dbReference type="SAM" id="Phobius"/>
    </source>
</evidence>
<gene>
    <name evidence="3" type="ORF">GCM10009069_03000</name>
</gene>
<accession>A0A8J3CN72</accession>
<keyword evidence="1" id="KW-1133">Transmembrane helix</keyword>
<comment type="caution">
    <text evidence="3">The sequence shown here is derived from an EMBL/GenBank/DDBJ whole genome shotgun (WGS) entry which is preliminary data.</text>
</comment>
<dbReference type="PANTHER" id="PTHR36698:SF2">
    <property type="entry name" value="MCE_MLAD DOMAIN-CONTAINING PROTEIN"/>
    <property type="match status" value="1"/>
</dbReference>
<evidence type="ECO:0000313" key="4">
    <source>
        <dbReference type="Proteomes" id="UP000634004"/>
    </source>
</evidence>
<reference evidence="3" key="2">
    <citation type="submission" date="2020-09" db="EMBL/GenBank/DDBJ databases">
        <authorList>
            <person name="Sun Q."/>
            <person name="Kim S."/>
        </authorList>
    </citation>
    <scope>NUCLEOTIDE SEQUENCE</scope>
    <source>
        <strain evidence="3">KCTC 32513</strain>
    </source>
</reference>
<feature type="domain" description="Mce/MlaD" evidence="2">
    <location>
        <begin position="42"/>
        <end position="114"/>
    </location>
</feature>
<evidence type="ECO:0000313" key="3">
    <source>
        <dbReference type="EMBL" id="GHA83110.1"/>
    </source>
</evidence>
<proteinExistence type="predicted"/>
<dbReference type="RefSeq" id="WP_189494662.1">
    <property type="nucleotide sequence ID" value="NZ_BMZH01000001.1"/>
</dbReference>
<keyword evidence="4" id="KW-1185">Reference proteome</keyword>
<sequence length="326" mass="35036">MENKANYALIGVFVLAALAATLGFILWLTGSQFDQQFDEYQVAFQGPVRGLSPGSEVRFNGIGVGEVTNIRLDRDDPNTVLSTIRIDANTPVDTKSYAQLEPLGLTGLNYLQIFAGGENYTLIKNLPDSPDVPRIEGRSDALSEIIEGGGSAVEQAQLALTQINRLFSDEAVSDVHGILSNINRITDELDASDFDMKNVNRLISDLGVTVREVGNLATAAQNTLSLVDGVIENDVSVLMARAQTTMDEVDSLLNALEDTAGNADELIVDTRDAVNRLSNSGLTDLEETVDAIRRLVLSLGRVADALEQSPLAFISGTEADVVELPQ</sequence>
<reference evidence="3" key="1">
    <citation type="journal article" date="2014" name="Int. J. Syst. Evol. Microbiol.">
        <title>Complete genome sequence of Corynebacterium casei LMG S-19264T (=DSM 44701T), isolated from a smear-ripened cheese.</title>
        <authorList>
            <consortium name="US DOE Joint Genome Institute (JGI-PGF)"/>
            <person name="Walter F."/>
            <person name="Albersmeier A."/>
            <person name="Kalinowski J."/>
            <person name="Ruckert C."/>
        </authorList>
    </citation>
    <scope>NUCLEOTIDE SEQUENCE</scope>
    <source>
        <strain evidence="3">KCTC 32513</strain>
    </source>
</reference>
<dbReference type="InterPro" id="IPR003399">
    <property type="entry name" value="Mce/MlaD"/>
</dbReference>
<protein>
    <submittedName>
        <fullName evidence="3">ABC transporter substrate-binding protein</fullName>
    </submittedName>
</protein>
<keyword evidence="1" id="KW-0472">Membrane</keyword>
<organism evidence="3 4">
    <name type="scientific">Algimonas arctica</name>
    <dbReference type="NCBI Taxonomy" id="1479486"/>
    <lineage>
        <taxon>Bacteria</taxon>
        <taxon>Pseudomonadati</taxon>
        <taxon>Pseudomonadota</taxon>
        <taxon>Alphaproteobacteria</taxon>
        <taxon>Maricaulales</taxon>
        <taxon>Robiginitomaculaceae</taxon>
        <taxon>Algimonas</taxon>
    </lineage>
</organism>
<dbReference type="PANTHER" id="PTHR36698">
    <property type="entry name" value="BLL5892 PROTEIN"/>
    <property type="match status" value="1"/>
</dbReference>
<keyword evidence="1" id="KW-0812">Transmembrane</keyword>
<name>A0A8J3CN72_9PROT</name>
<dbReference type="AlphaFoldDB" id="A0A8J3CN72"/>
<dbReference type="Pfam" id="PF02470">
    <property type="entry name" value="MlaD"/>
    <property type="match status" value="1"/>
</dbReference>